<feature type="region of interest" description="Disordered" evidence="7">
    <location>
        <begin position="1"/>
        <end position="72"/>
    </location>
</feature>
<keyword evidence="5" id="KW-0804">Transcription</keyword>
<dbReference type="GO" id="GO:0000124">
    <property type="term" value="C:SAGA complex"/>
    <property type="evidence" value="ECO:0007669"/>
    <property type="project" value="InterPro"/>
</dbReference>
<dbReference type="InterPro" id="IPR003228">
    <property type="entry name" value="TFIID_TAF12_dom"/>
</dbReference>
<evidence type="ECO:0000313" key="10">
    <source>
        <dbReference type="Proteomes" id="UP000324832"/>
    </source>
</evidence>
<evidence type="ECO:0000256" key="4">
    <source>
        <dbReference type="ARBA" id="ARBA00023015"/>
    </source>
</evidence>
<dbReference type="Gene3D" id="1.10.20.10">
    <property type="entry name" value="Histone, subunit A"/>
    <property type="match status" value="1"/>
</dbReference>
<evidence type="ECO:0000256" key="5">
    <source>
        <dbReference type="ARBA" id="ARBA00023163"/>
    </source>
</evidence>
<dbReference type="AlphaFoldDB" id="A0A5E4QDM0"/>
<feature type="domain" description="Transcription initiation factor TFIID subunit 12" evidence="8">
    <location>
        <begin position="75"/>
        <end position="139"/>
    </location>
</feature>
<evidence type="ECO:0000256" key="1">
    <source>
        <dbReference type="ARBA" id="ARBA00004123"/>
    </source>
</evidence>
<evidence type="ECO:0000256" key="6">
    <source>
        <dbReference type="ARBA" id="ARBA00023242"/>
    </source>
</evidence>
<protein>
    <recommendedName>
        <fullName evidence="3">Transcription initiation factor TFIID subunit 12</fullName>
    </recommendedName>
</protein>
<dbReference type="InterPro" id="IPR037794">
    <property type="entry name" value="TAF12"/>
</dbReference>
<dbReference type="GO" id="GO:0017025">
    <property type="term" value="F:TBP-class protein binding"/>
    <property type="evidence" value="ECO:0007669"/>
    <property type="project" value="TreeGrafter"/>
</dbReference>
<comment type="subcellular location">
    <subcellularLocation>
        <location evidence="1">Nucleus</location>
    </subcellularLocation>
</comment>
<evidence type="ECO:0000256" key="2">
    <source>
        <dbReference type="ARBA" id="ARBA00007530"/>
    </source>
</evidence>
<dbReference type="PANTHER" id="PTHR12264:SF21">
    <property type="entry name" value="TRANSCRIPTION INITIATION FACTOR TFIID SUBUNIT 12"/>
    <property type="match status" value="1"/>
</dbReference>
<feature type="compositionally biased region" description="Polar residues" evidence="7">
    <location>
        <begin position="23"/>
        <end position="72"/>
    </location>
</feature>
<dbReference type="Proteomes" id="UP000324832">
    <property type="component" value="Unassembled WGS sequence"/>
</dbReference>
<evidence type="ECO:0000313" key="9">
    <source>
        <dbReference type="EMBL" id="VVC95087.1"/>
    </source>
</evidence>
<dbReference type="Pfam" id="PF03847">
    <property type="entry name" value="TFIID_20kDa"/>
    <property type="match status" value="1"/>
</dbReference>
<comment type="similarity">
    <text evidence="2">Belongs to the TAF12 family.</text>
</comment>
<proteinExistence type="inferred from homology"/>
<evidence type="ECO:0000259" key="8">
    <source>
        <dbReference type="Pfam" id="PF03847"/>
    </source>
</evidence>
<dbReference type="GO" id="GO:0051123">
    <property type="term" value="P:RNA polymerase II preinitiation complex assembly"/>
    <property type="evidence" value="ECO:0007669"/>
    <property type="project" value="TreeGrafter"/>
</dbReference>
<dbReference type="InterPro" id="IPR009072">
    <property type="entry name" value="Histone-fold"/>
</dbReference>
<sequence>MNLDREGMSSNLGRGANMPSIGKINQGSNQYGNNSLQIPQSTSSQGPPAQYSPISQSQGANKNNQSGDQGSQPLTRQKLQELVREVDPTAQLDEDVEETLLTLADDFMKSVVNSSCALAKHRRAPNVELKDVQLHLGNKEKLFFWGSKIYSNLFVSQAEPLLIIDRLATTIYIEVGAAAIQKSRGH</sequence>
<dbReference type="PANTHER" id="PTHR12264">
    <property type="entry name" value="TRANSCRIPTION INITIATION FACTOR TFIID SUBUNIT 12"/>
    <property type="match status" value="1"/>
</dbReference>
<dbReference type="GO" id="GO:0046982">
    <property type="term" value="F:protein heterodimerization activity"/>
    <property type="evidence" value="ECO:0007669"/>
    <property type="project" value="InterPro"/>
</dbReference>
<dbReference type="GO" id="GO:0005669">
    <property type="term" value="C:transcription factor TFIID complex"/>
    <property type="evidence" value="ECO:0007669"/>
    <property type="project" value="InterPro"/>
</dbReference>
<dbReference type="CDD" id="cd07981">
    <property type="entry name" value="HFD_TAF12"/>
    <property type="match status" value="1"/>
</dbReference>
<reference evidence="9 10" key="1">
    <citation type="submission" date="2017-07" db="EMBL/GenBank/DDBJ databases">
        <authorList>
            <person name="Talla V."/>
            <person name="Backstrom N."/>
        </authorList>
    </citation>
    <scope>NUCLEOTIDE SEQUENCE [LARGE SCALE GENOMIC DNA]</scope>
</reference>
<dbReference type="SUPFAM" id="SSF47113">
    <property type="entry name" value="Histone-fold"/>
    <property type="match status" value="1"/>
</dbReference>
<name>A0A5E4QDM0_9NEOP</name>
<accession>A0A5E4QDM0</accession>
<keyword evidence="10" id="KW-1185">Reference proteome</keyword>
<keyword evidence="6" id="KW-0539">Nucleus</keyword>
<gene>
    <name evidence="9" type="ORF">LSINAPIS_LOCUS6884</name>
</gene>
<organism evidence="9 10">
    <name type="scientific">Leptidea sinapis</name>
    <dbReference type="NCBI Taxonomy" id="189913"/>
    <lineage>
        <taxon>Eukaryota</taxon>
        <taxon>Metazoa</taxon>
        <taxon>Ecdysozoa</taxon>
        <taxon>Arthropoda</taxon>
        <taxon>Hexapoda</taxon>
        <taxon>Insecta</taxon>
        <taxon>Pterygota</taxon>
        <taxon>Neoptera</taxon>
        <taxon>Endopterygota</taxon>
        <taxon>Lepidoptera</taxon>
        <taxon>Glossata</taxon>
        <taxon>Ditrysia</taxon>
        <taxon>Papilionoidea</taxon>
        <taxon>Pieridae</taxon>
        <taxon>Dismorphiinae</taxon>
        <taxon>Leptidea</taxon>
    </lineage>
</organism>
<evidence type="ECO:0000256" key="3">
    <source>
        <dbReference type="ARBA" id="ARBA00017484"/>
    </source>
</evidence>
<keyword evidence="4" id="KW-0805">Transcription regulation</keyword>
<evidence type="ECO:0000256" key="7">
    <source>
        <dbReference type="SAM" id="MobiDB-lite"/>
    </source>
</evidence>
<dbReference type="GO" id="GO:0003677">
    <property type="term" value="F:DNA binding"/>
    <property type="evidence" value="ECO:0007669"/>
    <property type="project" value="TreeGrafter"/>
</dbReference>
<dbReference type="FunFam" id="1.10.20.10:FF:000011">
    <property type="entry name" value="Transcription initiation factor TFIID subunit 12"/>
    <property type="match status" value="1"/>
</dbReference>
<dbReference type="EMBL" id="FZQP02002225">
    <property type="protein sequence ID" value="VVC95087.1"/>
    <property type="molecule type" value="Genomic_DNA"/>
</dbReference>